<comment type="caution">
    <text evidence="1">The sequence shown here is derived from an EMBL/GenBank/DDBJ whole genome shotgun (WGS) entry which is preliminary data.</text>
</comment>
<dbReference type="Proteomes" id="UP001419268">
    <property type="component" value="Unassembled WGS sequence"/>
</dbReference>
<name>A0AAP0EX08_9MAGN</name>
<keyword evidence="2" id="KW-1185">Reference proteome</keyword>
<dbReference type="EMBL" id="JBBNAG010000010">
    <property type="protein sequence ID" value="KAK9099712.1"/>
    <property type="molecule type" value="Genomic_DNA"/>
</dbReference>
<sequence length="53" mass="6143">MPPKSDFIREKCIIKASHRTSLLSQELHISISTSNQHSLQTKAYVLVRCMQRM</sequence>
<organism evidence="1 2">
    <name type="scientific">Stephania cephalantha</name>
    <dbReference type="NCBI Taxonomy" id="152367"/>
    <lineage>
        <taxon>Eukaryota</taxon>
        <taxon>Viridiplantae</taxon>
        <taxon>Streptophyta</taxon>
        <taxon>Embryophyta</taxon>
        <taxon>Tracheophyta</taxon>
        <taxon>Spermatophyta</taxon>
        <taxon>Magnoliopsida</taxon>
        <taxon>Ranunculales</taxon>
        <taxon>Menispermaceae</taxon>
        <taxon>Menispermoideae</taxon>
        <taxon>Cissampelideae</taxon>
        <taxon>Stephania</taxon>
    </lineage>
</organism>
<gene>
    <name evidence="1" type="ORF">Scep_023142</name>
</gene>
<dbReference type="AlphaFoldDB" id="A0AAP0EX08"/>
<evidence type="ECO:0000313" key="2">
    <source>
        <dbReference type="Proteomes" id="UP001419268"/>
    </source>
</evidence>
<proteinExistence type="predicted"/>
<protein>
    <submittedName>
        <fullName evidence="1">Uncharacterized protein</fullName>
    </submittedName>
</protein>
<accession>A0AAP0EX08</accession>
<reference evidence="1 2" key="1">
    <citation type="submission" date="2024-01" db="EMBL/GenBank/DDBJ databases">
        <title>Genome assemblies of Stephania.</title>
        <authorList>
            <person name="Yang L."/>
        </authorList>
    </citation>
    <scope>NUCLEOTIDE SEQUENCE [LARGE SCALE GENOMIC DNA]</scope>
    <source>
        <strain evidence="1">JXDWG</strain>
        <tissue evidence="1">Leaf</tissue>
    </source>
</reference>
<evidence type="ECO:0000313" key="1">
    <source>
        <dbReference type="EMBL" id="KAK9099712.1"/>
    </source>
</evidence>